<proteinExistence type="predicted"/>
<evidence type="ECO:0000256" key="1">
    <source>
        <dbReference type="SAM" id="Phobius"/>
    </source>
</evidence>
<feature type="transmembrane region" description="Helical" evidence="1">
    <location>
        <begin position="295"/>
        <end position="313"/>
    </location>
</feature>
<organism evidence="2 3">
    <name type="scientific">Microbacterium ulmi</name>
    <dbReference type="NCBI Taxonomy" id="179095"/>
    <lineage>
        <taxon>Bacteria</taxon>
        <taxon>Bacillati</taxon>
        <taxon>Actinomycetota</taxon>
        <taxon>Actinomycetes</taxon>
        <taxon>Micrococcales</taxon>
        <taxon>Microbacteriaceae</taxon>
        <taxon>Microbacterium</taxon>
    </lineage>
</organism>
<feature type="transmembrane region" description="Helical" evidence="1">
    <location>
        <begin position="319"/>
        <end position="340"/>
    </location>
</feature>
<dbReference type="EMBL" id="JABEMB010000021">
    <property type="protein sequence ID" value="NNH04702.1"/>
    <property type="molecule type" value="Genomic_DNA"/>
</dbReference>
<feature type="transmembrane region" description="Helical" evidence="1">
    <location>
        <begin position="113"/>
        <end position="131"/>
    </location>
</feature>
<feature type="transmembrane region" description="Helical" evidence="1">
    <location>
        <begin position="81"/>
        <end position="101"/>
    </location>
</feature>
<dbReference type="GO" id="GO:0010468">
    <property type="term" value="P:regulation of gene expression"/>
    <property type="evidence" value="ECO:0007669"/>
    <property type="project" value="InterPro"/>
</dbReference>
<dbReference type="InterPro" id="IPR007820">
    <property type="entry name" value="AbrB_fam"/>
</dbReference>
<feature type="transmembrane region" description="Helical" evidence="1">
    <location>
        <begin position="209"/>
        <end position="230"/>
    </location>
</feature>
<gene>
    <name evidence="2" type="ORF">HLA99_12690</name>
</gene>
<feature type="transmembrane region" description="Helical" evidence="1">
    <location>
        <begin position="143"/>
        <end position="162"/>
    </location>
</feature>
<dbReference type="RefSeq" id="WP_167036004.1">
    <property type="nucleotide sequence ID" value="NZ_BAAANA010000001.1"/>
</dbReference>
<sequence>MIRRSALLAAIAAVVTVLLVLLHIPSPFLFGGLAGGLVCALLGCAPRIPQITISVAQVTVGISVGALMSGGLLVTLRDRGLTILVATVTTVAASLVAGQLLRLHHGVSSTTASFSSIAGGAVGVVATARDAGADERIVVTVQYLRVLAVILTIPVVVTLLGAPSSGQRASPPALDLLAGLEWSDLLFTGAGLAVGLFLVRLLRFPGNMVLLPMAATTLLSLAWPFGAVSIPELLLSASYLVIGAQVGVKFTRASLAYIARLLPLAVAQIIATVGACFGVALLVTRMTGIPLVDTYLATTPGGLYAVIAVALASDADVGFIFATQVVRLFLALALVPLLAWMGRRRRPDGPSQSGAG</sequence>
<feature type="transmembrane region" description="Helical" evidence="1">
    <location>
        <begin position="50"/>
        <end position="74"/>
    </location>
</feature>
<accession>A0A7Y2M1P3</accession>
<dbReference type="PANTHER" id="PTHR38457:SF1">
    <property type="entry name" value="REGULATOR ABRB-RELATED"/>
    <property type="match status" value="1"/>
</dbReference>
<dbReference type="Pfam" id="PF05145">
    <property type="entry name" value="AbrB"/>
    <property type="match status" value="1"/>
</dbReference>
<dbReference type="GO" id="GO:0016020">
    <property type="term" value="C:membrane"/>
    <property type="evidence" value="ECO:0007669"/>
    <property type="project" value="InterPro"/>
</dbReference>
<dbReference type="PANTHER" id="PTHR38457">
    <property type="entry name" value="REGULATOR ABRB-RELATED"/>
    <property type="match status" value="1"/>
</dbReference>
<evidence type="ECO:0000313" key="3">
    <source>
        <dbReference type="Proteomes" id="UP000543598"/>
    </source>
</evidence>
<dbReference type="Proteomes" id="UP000543598">
    <property type="component" value="Unassembled WGS sequence"/>
</dbReference>
<dbReference type="AlphaFoldDB" id="A0A7Y2M1P3"/>
<keyword evidence="1" id="KW-1133">Transmembrane helix</keyword>
<dbReference type="NCBIfam" id="TIGR03082">
    <property type="entry name" value="Gneg_AbrB_dup"/>
    <property type="match status" value="2"/>
</dbReference>
<keyword evidence="1" id="KW-0472">Membrane</keyword>
<keyword evidence="1" id="KW-0812">Transmembrane</keyword>
<feature type="transmembrane region" description="Helical" evidence="1">
    <location>
        <begin position="261"/>
        <end position="283"/>
    </location>
</feature>
<protein>
    <submittedName>
        <fullName evidence="2">AbrB family transcriptional regulator</fullName>
    </submittedName>
</protein>
<feature type="transmembrane region" description="Helical" evidence="1">
    <location>
        <begin position="182"/>
        <end position="202"/>
    </location>
</feature>
<name>A0A7Y2M1P3_9MICO</name>
<comment type="caution">
    <text evidence="2">The sequence shown here is derived from an EMBL/GenBank/DDBJ whole genome shotgun (WGS) entry which is preliminary data.</text>
</comment>
<keyword evidence="3" id="KW-1185">Reference proteome</keyword>
<dbReference type="InterPro" id="IPR017516">
    <property type="entry name" value="AbrB_dup"/>
</dbReference>
<dbReference type="PIRSF" id="PIRSF038991">
    <property type="entry name" value="Protein_AbrB"/>
    <property type="match status" value="1"/>
</dbReference>
<reference evidence="2 3" key="1">
    <citation type="submission" date="2020-05" db="EMBL/GenBank/DDBJ databases">
        <title>MicrobeNet Type strains.</title>
        <authorList>
            <person name="Nicholson A.C."/>
        </authorList>
    </citation>
    <scope>NUCLEOTIDE SEQUENCE [LARGE SCALE GENOMIC DNA]</scope>
    <source>
        <strain evidence="2 3">JCM 14282</strain>
    </source>
</reference>
<evidence type="ECO:0000313" key="2">
    <source>
        <dbReference type="EMBL" id="NNH04702.1"/>
    </source>
</evidence>